<sequence length="106" mass="12079">MRPGPKSEPVALIKSNDSCSWHFYFTKEVFVPKIAVRRGVVVAHEEESPVDPWWKPHVVSYSVIMSNACLGIGRYFTRYFFLWFGTLRGYDGVLLFTKGGSSLTQT</sequence>
<protein>
    <submittedName>
        <fullName evidence="1">Uncharacterized protein</fullName>
    </submittedName>
</protein>
<accession>A0A135TWX6</accession>
<evidence type="ECO:0000313" key="1">
    <source>
        <dbReference type="EMBL" id="KXH52621.1"/>
    </source>
</evidence>
<proteinExistence type="predicted"/>
<name>A0A135TWX6_9PEZI</name>
<gene>
    <name evidence="1" type="ORF">CNYM01_01672</name>
</gene>
<dbReference type="Proteomes" id="UP000070054">
    <property type="component" value="Unassembled WGS sequence"/>
</dbReference>
<comment type="caution">
    <text evidence="1">The sequence shown here is derived from an EMBL/GenBank/DDBJ whole genome shotgun (WGS) entry which is preliminary data.</text>
</comment>
<keyword evidence="2" id="KW-1185">Reference proteome</keyword>
<evidence type="ECO:0000313" key="2">
    <source>
        <dbReference type="Proteomes" id="UP000070054"/>
    </source>
</evidence>
<dbReference type="EMBL" id="JEMN01001001">
    <property type="protein sequence ID" value="KXH52621.1"/>
    <property type="molecule type" value="Genomic_DNA"/>
</dbReference>
<reference evidence="1 2" key="1">
    <citation type="submission" date="2014-02" db="EMBL/GenBank/DDBJ databases">
        <title>The genome sequence of Colletotrichum nymphaeae SA-01.</title>
        <authorList>
            <person name="Baroncelli R."/>
            <person name="Thon M.R."/>
        </authorList>
    </citation>
    <scope>NUCLEOTIDE SEQUENCE [LARGE SCALE GENOMIC DNA]</scope>
    <source>
        <strain evidence="1 2">SA-01</strain>
    </source>
</reference>
<dbReference type="AlphaFoldDB" id="A0A135TWX6"/>
<organism evidence="1 2">
    <name type="scientific">Colletotrichum nymphaeae SA-01</name>
    <dbReference type="NCBI Taxonomy" id="1460502"/>
    <lineage>
        <taxon>Eukaryota</taxon>
        <taxon>Fungi</taxon>
        <taxon>Dikarya</taxon>
        <taxon>Ascomycota</taxon>
        <taxon>Pezizomycotina</taxon>
        <taxon>Sordariomycetes</taxon>
        <taxon>Hypocreomycetidae</taxon>
        <taxon>Glomerellales</taxon>
        <taxon>Glomerellaceae</taxon>
        <taxon>Colletotrichum</taxon>
        <taxon>Colletotrichum acutatum species complex</taxon>
    </lineage>
</organism>